<evidence type="ECO:0000313" key="2">
    <source>
        <dbReference type="Proteomes" id="UP000198384"/>
    </source>
</evidence>
<gene>
    <name evidence="1" type="ORF">SAMN06265371_105155</name>
</gene>
<organism evidence="1 2">
    <name type="scientific">Lutibacter agarilyticus</name>
    <dbReference type="NCBI Taxonomy" id="1109740"/>
    <lineage>
        <taxon>Bacteria</taxon>
        <taxon>Pseudomonadati</taxon>
        <taxon>Bacteroidota</taxon>
        <taxon>Flavobacteriia</taxon>
        <taxon>Flavobacteriales</taxon>
        <taxon>Flavobacteriaceae</taxon>
        <taxon>Lutibacter</taxon>
    </lineage>
</organism>
<dbReference type="Proteomes" id="UP000198384">
    <property type="component" value="Unassembled WGS sequence"/>
</dbReference>
<dbReference type="RefSeq" id="WP_089381655.1">
    <property type="nucleotide sequence ID" value="NZ_FZNT01000005.1"/>
</dbReference>
<name>A0A238XB73_9FLAO</name>
<dbReference type="EMBL" id="FZNT01000005">
    <property type="protein sequence ID" value="SNR55940.1"/>
    <property type="molecule type" value="Genomic_DNA"/>
</dbReference>
<dbReference type="AlphaFoldDB" id="A0A238XB73"/>
<sequence length="110" mass="12384">MKNLKLFVITLFIGTTGLFASEISINELKNPTIGSQIENLLDNTEFTFNNTSAVQITFTFSSEGEIVVLRVNSVDKQVLDYIRKNLNGKTIKNPGERDKIYNLSLKLQTI</sequence>
<accession>A0A238XB73</accession>
<reference evidence="1 2" key="1">
    <citation type="submission" date="2017-06" db="EMBL/GenBank/DDBJ databases">
        <authorList>
            <person name="Kim H.J."/>
            <person name="Triplett B.A."/>
        </authorList>
    </citation>
    <scope>NUCLEOTIDE SEQUENCE [LARGE SCALE GENOMIC DNA]</scope>
    <source>
        <strain evidence="1 2">DSM 29150</strain>
    </source>
</reference>
<evidence type="ECO:0000313" key="1">
    <source>
        <dbReference type="EMBL" id="SNR55940.1"/>
    </source>
</evidence>
<keyword evidence="2" id="KW-1185">Reference proteome</keyword>
<protein>
    <submittedName>
        <fullName evidence="1">Uncharacterized protein</fullName>
    </submittedName>
</protein>
<dbReference type="OrthoDB" id="1376285at2"/>
<proteinExistence type="predicted"/>